<protein>
    <submittedName>
        <fullName evidence="1">Uncharacterized protein</fullName>
    </submittedName>
</protein>
<dbReference type="EMBL" id="VJZA01000018">
    <property type="protein sequence ID" value="TVT22403.1"/>
    <property type="molecule type" value="Genomic_DNA"/>
</dbReference>
<reference evidence="1 2" key="1">
    <citation type="submission" date="2019-07" db="EMBL/GenBank/DDBJ databases">
        <title>New species of Amycolatopsis and Streptomyces.</title>
        <authorList>
            <person name="Duangmal K."/>
            <person name="Teo W.F.A."/>
            <person name="Lipun K."/>
        </authorList>
    </citation>
    <scope>NUCLEOTIDE SEQUENCE [LARGE SCALE GENOMIC DNA]</scope>
    <source>
        <strain evidence="1 2">JCM 30562</strain>
    </source>
</reference>
<dbReference type="AlphaFoldDB" id="A0A558ADW0"/>
<accession>A0A558ADW0</accession>
<keyword evidence="2" id="KW-1185">Reference proteome</keyword>
<comment type="caution">
    <text evidence="1">The sequence shown here is derived from an EMBL/GenBank/DDBJ whole genome shotgun (WGS) entry which is preliminary data.</text>
</comment>
<sequence>MVPIGRLVVLRTADRRDLIKAITCLTWPGLIAPAPAPVLGGLLAARMVPARRTANTSTLDWGGFLPTGVSLAGVVIGMQRMADASFRWAEAFGRAIGVVTELGPVLARLRALPDDELQAVLERLCVRVLTTDV</sequence>
<proteinExistence type="predicted"/>
<organism evidence="1 2">
    <name type="scientific">Amycolatopsis acidiphila</name>
    <dbReference type="NCBI Taxonomy" id="715473"/>
    <lineage>
        <taxon>Bacteria</taxon>
        <taxon>Bacillati</taxon>
        <taxon>Actinomycetota</taxon>
        <taxon>Actinomycetes</taxon>
        <taxon>Pseudonocardiales</taxon>
        <taxon>Pseudonocardiaceae</taxon>
        <taxon>Amycolatopsis</taxon>
    </lineage>
</organism>
<dbReference type="RefSeq" id="WP_144638147.1">
    <property type="nucleotide sequence ID" value="NZ_BNAX01000020.1"/>
</dbReference>
<gene>
    <name evidence="1" type="ORF">FNH06_13490</name>
</gene>
<evidence type="ECO:0000313" key="2">
    <source>
        <dbReference type="Proteomes" id="UP000318578"/>
    </source>
</evidence>
<name>A0A558ADW0_9PSEU</name>
<evidence type="ECO:0000313" key="1">
    <source>
        <dbReference type="EMBL" id="TVT22403.1"/>
    </source>
</evidence>
<dbReference type="Proteomes" id="UP000318578">
    <property type="component" value="Unassembled WGS sequence"/>
</dbReference>
<dbReference type="OrthoDB" id="9812221at2"/>